<dbReference type="EMBL" id="QGKV02001507">
    <property type="protein sequence ID" value="KAF3534617.1"/>
    <property type="molecule type" value="Genomic_DNA"/>
</dbReference>
<feature type="region of interest" description="Disordered" evidence="1">
    <location>
        <begin position="55"/>
        <end position="120"/>
    </location>
</feature>
<organism evidence="2 3">
    <name type="scientific">Brassica cretica</name>
    <name type="common">Mustard</name>
    <dbReference type="NCBI Taxonomy" id="69181"/>
    <lineage>
        <taxon>Eukaryota</taxon>
        <taxon>Viridiplantae</taxon>
        <taxon>Streptophyta</taxon>
        <taxon>Embryophyta</taxon>
        <taxon>Tracheophyta</taxon>
        <taxon>Spermatophyta</taxon>
        <taxon>Magnoliopsida</taxon>
        <taxon>eudicotyledons</taxon>
        <taxon>Gunneridae</taxon>
        <taxon>Pentapetalae</taxon>
        <taxon>rosids</taxon>
        <taxon>malvids</taxon>
        <taxon>Brassicales</taxon>
        <taxon>Brassicaceae</taxon>
        <taxon>Brassiceae</taxon>
        <taxon>Brassica</taxon>
    </lineage>
</organism>
<sequence>MRHKAGMGMRKPESRIQHRNLIVASFRAAECEIQTGTDSSLALEGGDLSKNLRVPIPPPGSSHDPMIYKRTSGSQIRPHGLGEPSGPEYDLRIQGELPGSSTTFESSDDPRVPTQPPGYVISLQTPRVHILA</sequence>
<name>A0ABQ7BQM9_BRACR</name>
<comment type="caution">
    <text evidence="2">The sequence shown here is derived from an EMBL/GenBank/DDBJ whole genome shotgun (WGS) entry which is preliminary data.</text>
</comment>
<dbReference type="Proteomes" id="UP000266723">
    <property type="component" value="Unassembled WGS sequence"/>
</dbReference>
<evidence type="ECO:0000313" key="3">
    <source>
        <dbReference type="Proteomes" id="UP000266723"/>
    </source>
</evidence>
<accession>A0ABQ7BQM9</accession>
<keyword evidence="3" id="KW-1185">Reference proteome</keyword>
<protein>
    <submittedName>
        <fullName evidence="2">Uncharacterized protein</fullName>
    </submittedName>
</protein>
<evidence type="ECO:0000313" key="2">
    <source>
        <dbReference type="EMBL" id="KAF3534617.1"/>
    </source>
</evidence>
<proteinExistence type="predicted"/>
<evidence type="ECO:0000256" key="1">
    <source>
        <dbReference type="SAM" id="MobiDB-lite"/>
    </source>
</evidence>
<reference evidence="2 3" key="1">
    <citation type="journal article" date="2020" name="BMC Genomics">
        <title>Intraspecific diversification of the crop wild relative Brassica cretica Lam. using demographic model selection.</title>
        <authorList>
            <person name="Kioukis A."/>
            <person name="Michalopoulou V.A."/>
            <person name="Briers L."/>
            <person name="Pirintsos S."/>
            <person name="Studholme D.J."/>
            <person name="Pavlidis P."/>
            <person name="Sarris P.F."/>
        </authorList>
    </citation>
    <scope>NUCLEOTIDE SEQUENCE [LARGE SCALE GENOMIC DNA]</scope>
    <source>
        <strain evidence="3">cv. PFS-1207/04</strain>
    </source>
</reference>
<gene>
    <name evidence="2" type="ORF">DY000_02040781</name>
</gene>